<sequence>MSSDIEVFEELVIGMPWMQAVKTIRELDGGSSKEAGYTARKIVTRCPESVLAKSYFSLPEDSASRQLFG</sequence>
<dbReference type="AlphaFoldDB" id="A0AAE4K4L0"/>
<protein>
    <submittedName>
        <fullName evidence="1">Uncharacterized protein</fullName>
    </submittedName>
</protein>
<name>A0AAE4K4L0_9BURK</name>
<dbReference type="EMBL" id="JAVRAA010000005">
    <property type="protein sequence ID" value="MDT0337514.1"/>
    <property type="molecule type" value="Genomic_DNA"/>
</dbReference>
<accession>A0AAE4K4L0</accession>
<organism evidence="1">
    <name type="scientific">Herbaspirillum huttiense subsp. nephrolepidis</name>
    <dbReference type="NCBI Taxonomy" id="3075126"/>
    <lineage>
        <taxon>Bacteria</taxon>
        <taxon>Pseudomonadati</taxon>
        <taxon>Pseudomonadota</taxon>
        <taxon>Betaproteobacteria</taxon>
        <taxon>Burkholderiales</taxon>
        <taxon>Oxalobacteraceae</taxon>
        <taxon>Herbaspirillum</taxon>
    </lineage>
</organism>
<dbReference type="RefSeq" id="WP_284076982.1">
    <property type="nucleotide sequence ID" value="NZ_JAVLSM010000007.1"/>
</dbReference>
<reference evidence="1" key="1">
    <citation type="submission" date="2023-02" db="EMBL/GenBank/DDBJ databases">
        <title>Description of Herbaspirillum huttiense subsp. nephrolepsisexaltata and Herbaspirillum huttiense subsp. lycopersicon.</title>
        <authorList>
            <person name="Poudel M."/>
            <person name="Sharma A."/>
            <person name="Goss E."/>
            <person name="Tapia J.H."/>
            <person name="Harmon C.M."/>
            <person name="Jones J.B."/>
        </authorList>
    </citation>
    <scope>NUCLEOTIDE SEQUENCE</scope>
    <source>
        <strain evidence="1">NC40101</strain>
    </source>
</reference>
<proteinExistence type="predicted"/>
<gene>
    <name evidence="1" type="ORF">RJN63_11790</name>
</gene>
<evidence type="ECO:0000313" key="1">
    <source>
        <dbReference type="EMBL" id="MDT0337514.1"/>
    </source>
</evidence>
<comment type="caution">
    <text evidence="1">The sequence shown here is derived from an EMBL/GenBank/DDBJ whole genome shotgun (WGS) entry which is preliminary data.</text>
</comment>